<evidence type="ECO:0000313" key="3">
    <source>
        <dbReference type="EMBL" id="CAL61681.1"/>
    </source>
</evidence>
<accession>A4G594</accession>
<dbReference type="PRINTS" id="PR01438">
    <property type="entry name" value="UNVRSLSTRESS"/>
</dbReference>
<dbReference type="STRING" id="204773.HEAR1513"/>
<dbReference type="Proteomes" id="UP000006697">
    <property type="component" value="Chromosome"/>
</dbReference>
<sequence length="145" mass="15806">MRILLTVDGSIYTKKAVKYLASHLEFFKEMPELHLLHVKAPIPAGLAVHRARALLGNDAVDSYYKEESEKALAVAEKALSKKDIPFTSSYKVGEITDEIRKYASKNKIDLIVMGSHGHGALAGAIMGSVATKIMASTDIPVLIVR</sequence>
<gene>
    <name evidence="3" type="ordered locus">HEAR1513</name>
</gene>
<reference evidence="3 4" key="1">
    <citation type="journal article" date="2007" name="PLoS Genet.">
        <title>A tale of two oxidation states: bacterial colonization of arsenic-rich environments.</title>
        <authorList>
            <person name="Muller D."/>
            <person name="Medigue C."/>
            <person name="Koechler S."/>
            <person name="Barbe V."/>
            <person name="Barakat M."/>
            <person name="Talla E."/>
            <person name="Bonnefoy V."/>
            <person name="Krin E."/>
            <person name="Arsene-Ploetze F."/>
            <person name="Carapito C."/>
            <person name="Chandler M."/>
            <person name="Cournoyer B."/>
            <person name="Cruveiller S."/>
            <person name="Dossat C."/>
            <person name="Duval S."/>
            <person name="Heymann M."/>
            <person name="Leize E."/>
            <person name="Lieutaud A."/>
            <person name="Lievremont D."/>
            <person name="Makita Y."/>
            <person name="Mangenot S."/>
            <person name="Nitschke W."/>
            <person name="Ortet P."/>
            <person name="Perdrial N."/>
            <person name="Schoepp B."/>
            <person name="Siguier N."/>
            <person name="Simeonova D.D."/>
            <person name="Rouy Z."/>
            <person name="Segurens B."/>
            <person name="Turlin E."/>
            <person name="Vallenet D."/>
            <person name="Van Dorsselaer A."/>
            <person name="Weiss S."/>
            <person name="Weissenbach J."/>
            <person name="Lett M.C."/>
            <person name="Danchin A."/>
            <person name="Bertin P.N."/>
        </authorList>
    </citation>
    <scope>NUCLEOTIDE SEQUENCE [LARGE SCALE GENOMIC DNA]</scope>
    <source>
        <strain evidence="4">ULPAs1</strain>
    </source>
</reference>
<keyword evidence="4" id="KW-1185">Reference proteome</keyword>
<dbReference type="CDD" id="cd00293">
    <property type="entry name" value="USP-like"/>
    <property type="match status" value="1"/>
</dbReference>
<dbReference type="InterPro" id="IPR006015">
    <property type="entry name" value="Universal_stress_UspA"/>
</dbReference>
<feature type="domain" description="UspA" evidence="2">
    <location>
        <begin position="2"/>
        <end position="145"/>
    </location>
</feature>
<proteinExistence type="inferred from homology"/>
<dbReference type="Gene3D" id="3.40.50.620">
    <property type="entry name" value="HUPs"/>
    <property type="match status" value="1"/>
</dbReference>
<dbReference type="EMBL" id="CU207211">
    <property type="protein sequence ID" value="CAL61681.1"/>
    <property type="molecule type" value="Genomic_DNA"/>
</dbReference>
<organism evidence="3 4">
    <name type="scientific">Herminiimonas arsenicoxydans</name>
    <dbReference type="NCBI Taxonomy" id="204773"/>
    <lineage>
        <taxon>Bacteria</taxon>
        <taxon>Pseudomonadati</taxon>
        <taxon>Pseudomonadota</taxon>
        <taxon>Betaproteobacteria</taxon>
        <taxon>Burkholderiales</taxon>
        <taxon>Oxalobacteraceae</taxon>
        <taxon>Herminiimonas</taxon>
    </lineage>
</organism>
<dbReference type="AlphaFoldDB" id="A4G594"/>
<protein>
    <submittedName>
        <fullName evidence="3">Universal stress protein UspA</fullName>
    </submittedName>
</protein>
<dbReference type="OrthoDB" id="8547832at2"/>
<dbReference type="KEGG" id="har:HEAR1513"/>
<dbReference type="InterPro" id="IPR014729">
    <property type="entry name" value="Rossmann-like_a/b/a_fold"/>
</dbReference>
<dbReference type="PANTHER" id="PTHR46268:SF6">
    <property type="entry name" value="UNIVERSAL STRESS PROTEIN UP12"/>
    <property type="match status" value="1"/>
</dbReference>
<name>A4G594_HERAR</name>
<dbReference type="Pfam" id="PF00582">
    <property type="entry name" value="Usp"/>
    <property type="match status" value="1"/>
</dbReference>
<comment type="similarity">
    <text evidence="1">Belongs to the universal stress protein A family.</text>
</comment>
<evidence type="ECO:0000256" key="1">
    <source>
        <dbReference type="ARBA" id="ARBA00008791"/>
    </source>
</evidence>
<dbReference type="PANTHER" id="PTHR46268">
    <property type="entry name" value="STRESS RESPONSE PROTEIN NHAX"/>
    <property type="match status" value="1"/>
</dbReference>
<dbReference type="SUPFAM" id="SSF52402">
    <property type="entry name" value="Adenine nucleotide alpha hydrolases-like"/>
    <property type="match status" value="1"/>
</dbReference>
<evidence type="ECO:0000259" key="2">
    <source>
        <dbReference type="Pfam" id="PF00582"/>
    </source>
</evidence>
<dbReference type="eggNOG" id="COG0589">
    <property type="taxonomic scope" value="Bacteria"/>
</dbReference>
<dbReference type="InterPro" id="IPR006016">
    <property type="entry name" value="UspA"/>
</dbReference>
<evidence type="ECO:0000313" key="4">
    <source>
        <dbReference type="Proteomes" id="UP000006697"/>
    </source>
</evidence>
<dbReference type="HOGENOM" id="CLU_049301_14_0_4"/>